<dbReference type="CDD" id="cd01392">
    <property type="entry name" value="HTH_LacI"/>
    <property type="match status" value="1"/>
</dbReference>
<keyword evidence="2" id="KW-0805">Transcription regulation</keyword>
<protein>
    <submittedName>
        <fullName evidence="6">Transcriptional regulator</fullName>
    </submittedName>
</protein>
<dbReference type="Proteomes" id="UP000219901">
    <property type="component" value="Unassembled WGS sequence"/>
</dbReference>
<dbReference type="GO" id="GO:0003700">
    <property type="term" value="F:DNA-binding transcription factor activity"/>
    <property type="evidence" value="ECO:0007669"/>
    <property type="project" value="TreeGrafter"/>
</dbReference>
<gene>
    <name evidence="6" type="ORF">CGS55_08685</name>
</gene>
<dbReference type="SMART" id="SM00354">
    <property type="entry name" value="HTH_LACI"/>
    <property type="match status" value="1"/>
</dbReference>
<dbReference type="EMBL" id="NMTV01000051">
    <property type="protein sequence ID" value="PDX72357.1"/>
    <property type="molecule type" value="Genomic_DNA"/>
</dbReference>
<keyword evidence="3" id="KW-0238">DNA-binding</keyword>
<dbReference type="SUPFAM" id="SSF53822">
    <property type="entry name" value="Periplasmic binding protein-like I"/>
    <property type="match status" value="1"/>
</dbReference>
<evidence type="ECO:0000256" key="4">
    <source>
        <dbReference type="ARBA" id="ARBA00023163"/>
    </source>
</evidence>
<dbReference type="InterPro" id="IPR001761">
    <property type="entry name" value="Peripla_BP/Lac1_sug-bd_dom"/>
</dbReference>
<dbReference type="AlphaFoldDB" id="A0A2A6ZZU7"/>
<dbReference type="PANTHER" id="PTHR30146">
    <property type="entry name" value="LACI-RELATED TRANSCRIPTIONAL REPRESSOR"/>
    <property type="match status" value="1"/>
</dbReference>
<dbReference type="RefSeq" id="WP_097783258.1">
    <property type="nucleotide sequence ID" value="NZ_NMTV01000051.1"/>
</dbReference>
<dbReference type="InterPro" id="IPR000843">
    <property type="entry name" value="HTH_LacI"/>
</dbReference>
<keyword evidence="1" id="KW-0678">Repressor</keyword>
<evidence type="ECO:0000256" key="2">
    <source>
        <dbReference type="ARBA" id="ARBA00023015"/>
    </source>
</evidence>
<evidence type="ECO:0000313" key="6">
    <source>
        <dbReference type="EMBL" id="PDX72357.1"/>
    </source>
</evidence>
<accession>A0A2A6ZZU7</accession>
<dbReference type="InterPro" id="IPR028082">
    <property type="entry name" value="Peripla_BP_I"/>
</dbReference>
<dbReference type="CDD" id="cd06291">
    <property type="entry name" value="PBP1_Qymf-like"/>
    <property type="match status" value="1"/>
</dbReference>
<dbReference type="Pfam" id="PF00532">
    <property type="entry name" value="Peripla_BP_1"/>
    <property type="match status" value="1"/>
</dbReference>
<name>A0A2A6ZZU7_9FIRM</name>
<evidence type="ECO:0000256" key="1">
    <source>
        <dbReference type="ARBA" id="ARBA00022491"/>
    </source>
</evidence>
<dbReference type="PRINTS" id="PR00036">
    <property type="entry name" value="HTHLACI"/>
</dbReference>
<dbReference type="InterPro" id="IPR010982">
    <property type="entry name" value="Lambda_DNA-bd_dom_sf"/>
</dbReference>
<dbReference type="PROSITE" id="PS00356">
    <property type="entry name" value="HTH_LACI_1"/>
    <property type="match status" value="1"/>
</dbReference>
<dbReference type="Gene3D" id="3.40.50.2300">
    <property type="match status" value="2"/>
</dbReference>
<dbReference type="GO" id="GO:0000976">
    <property type="term" value="F:transcription cis-regulatory region binding"/>
    <property type="evidence" value="ECO:0007669"/>
    <property type="project" value="TreeGrafter"/>
</dbReference>
<dbReference type="PROSITE" id="PS50932">
    <property type="entry name" value="HTH_LACI_2"/>
    <property type="match status" value="1"/>
</dbReference>
<dbReference type="SUPFAM" id="SSF47413">
    <property type="entry name" value="lambda repressor-like DNA-binding domains"/>
    <property type="match status" value="1"/>
</dbReference>
<comment type="caution">
    <text evidence="6">The sequence shown here is derived from an EMBL/GenBank/DDBJ whole genome shotgun (WGS) entry which is preliminary data.</text>
</comment>
<reference evidence="6 7" key="1">
    <citation type="journal article" date="2017" name="Front. Microbiol.">
        <title>New Insights into the Diversity of the Genus Faecalibacterium.</title>
        <authorList>
            <person name="Benevides L."/>
            <person name="Burman S."/>
            <person name="Martin R."/>
            <person name="Robert V."/>
            <person name="Thomas M."/>
            <person name="Miquel S."/>
            <person name="Chain F."/>
            <person name="Sokol H."/>
            <person name="Bermudez-Humaran L.G."/>
            <person name="Morrison M."/>
            <person name="Langella P."/>
            <person name="Azevedo V.A."/>
            <person name="Chatel J.M."/>
            <person name="Soares S."/>
        </authorList>
    </citation>
    <scope>NUCLEOTIDE SEQUENCE [LARGE SCALE GENOMIC DNA]</scope>
    <source>
        <strain evidence="6 7">CNCM I 4546</strain>
    </source>
</reference>
<evidence type="ECO:0000256" key="3">
    <source>
        <dbReference type="ARBA" id="ARBA00023125"/>
    </source>
</evidence>
<dbReference type="Pfam" id="PF00356">
    <property type="entry name" value="LacI"/>
    <property type="match status" value="1"/>
</dbReference>
<sequence length="335" mass="36980">MVKQNTAPTMKDVAKEAGVSLGTVSKVINGIPVGEEYRKKVEQAIKELDYHLNAYARGLKSNRTNTIAVILPTIAHPYFGLIAHCINSSLQKRGYRMLLCDTDYDNEKEQEMIRMAEQNKVDGIIALTYDPKLEAPSEINSVSIDRYLGANIPCVASDNYAGGRLAAEKLMENGCRRLAFLRVGSSIVGETNKRKDGFVAACEAAGVPYEIKNLEDARDGTVFDPMAEFAVFLDDHLQDGVLEFDGIFCVTDRLAYQIVQLLRLMGLRVPEDVQVIGFDGLRIFGDMDYYCSTIVQPVDAIAETCVEVVLNENRANTPSLLCLPVRYAYGGTTKA</sequence>
<proteinExistence type="predicted"/>
<dbReference type="PANTHER" id="PTHR30146:SF95">
    <property type="entry name" value="RIBOSE OPERON REPRESSOR"/>
    <property type="match status" value="1"/>
</dbReference>
<dbReference type="Gene3D" id="1.10.260.40">
    <property type="entry name" value="lambda repressor-like DNA-binding domains"/>
    <property type="match status" value="1"/>
</dbReference>
<keyword evidence="4" id="KW-0804">Transcription</keyword>
<evidence type="ECO:0000313" key="7">
    <source>
        <dbReference type="Proteomes" id="UP000219901"/>
    </source>
</evidence>
<feature type="domain" description="HTH lacI-type" evidence="5">
    <location>
        <begin position="8"/>
        <end position="61"/>
    </location>
</feature>
<evidence type="ECO:0000259" key="5">
    <source>
        <dbReference type="PROSITE" id="PS50932"/>
    </source>
</evidence>
<organism evidence="6 7">
    <name type="scientific">Faecalibacterium prausnitzii</name>
    <dbReference type="NCBI Taxonomy" id="853"/>
    <lineage>
        <taxon>Bacteria</taxon>
        <taxon>Bacillati</taxon>
        <taxon>Bacillota</taxon>
        <taxon>Clostridia</taxon>
        <taxon>Eubacteriales</taxon>
        <taxon>Oscillospiraceae</taxon>
        <taxon>Faecalibacterium</taxon>
    </lineage>
</organism>